<feature type="compositionally biased region" description="Basic residues" evidence="1">
    <location>
        <begin position="276"/>
        <end position="286"/>
    </location>
</feature>
<reference evidence="2" key="1">
    <citation type="submission" date="2023-07" db="EMBL/GenBank/DDBJ databases">
        <title>draft genome sequence of fig (Ficus carica).</title>
        <authorList>
            <person name="Takahashi T."/>
            <person name="Nishimura K."/>
        </authorList>
    </citation>
    <scope>NUCLEOTIDE SEQUENCE</scope>
</reference>
<organism evidence="2 3">
    <name type="scientific">Ficus carica</name>
    <name type="common">Common fig</name>
    <dbReference type="NCBI Taxonomy" id="3494"/>
    <lineage>
        <taxon>Eukaryota</taxon>
        <taxon>Viridiplantae</taxon>
        <taxon>Streptophyta</taxon>
        <taxon>Embryophyta</taxon>
        <taxon>Tracheophyta</taxon>
        <taxon>Spermatophyta</taxon>
        <taxon>Magnoliopsida</taxon>
        <taxon>eudicotyledons</taxon>
        <taxon>Gunneridae</taxon>
        <taxon>Pentapetalae</taxon>
        <taxon>rosids</taxon>
        <taxon>fabids</taxon>
        <taxon>Rosales</taxon>
        <taxon>Moraceae</taxon>
        <taxon>Ficeae</taxon>
        <taxon>Ficus</taxon>
    </lineage>
</organism>
<accession>A0AA88CTP6</accession>
<dbReference type="Pfam" id="PF14223">
    <property type="entry name" value="Retrotran_gag_2"/>
    <property type="match status" value="1"/>
</dbReference>
<dbReference type="PANTHER" id="PTHR35317">
    <property type="entry name" value="OS04G0629600 PROTEIN"/>
    <property type="match status" value="1"/>
</dbReference>
<evidence type="ECO:0000313" key="2">
    <source>
        <dbReference type="EMBL" id="GMN29427.1"/>
    </source>
</evidence>
<evidence type="ECO:0000313" key="3">
    <source>
        <dbReference type="Proteomes" id="UP001187192"/>
    </source>
</evidence>
<feature type="compositionally biased region" description="Basic and acidic residues" evidence="1">
    <location>
        <begin position="287"/>
        <end position="298"/>
    </location>
</feature>
<feature type="region of interest" description="Disordered" evidence="1">
    <location>
        <begin position="239"/>
        <end position="298"/>
    </location>
</feature>
<evidence type="ECO:0000256" key="1">
    <source>
        <dbReference type="SAM" id="MobiDB-lite"/>
    </source>
</evidence>
<protein>
    <recommendedName>
        <fullName evidence="4">Retrotransposon Copia-like N-terminal domain-containing protein</fullName>
    </recommendedName>
</protein>
<dbReference type="PANTHER" id="PTHR35317:SF8">
    <property type="entry name" value="CCHC-TYPE DOMAIN-CONTAINING PROTEIN"/>
    <property type="match status" value="1"/>
</dbReference>
<feature type="compositionally biased region" description="Basic residues" evidence="1">
    <location>
        <begin position="253"/>
        <end position="266"/>
    </location>
</feature>
<evidence type="ECO:0008006" key="4">
    <source>
        <dbReference type="Google" id="ProtNLM"/>
    </source>
</evidence>
<comment type="caution">
    <text evidence="2">The sequence shown here is derived from an EMBL/GenBank/DDBJ whole genome shotgun (WGS) entry which is preliminary data.</text>
</comment>
<dbReference type="Proteomes" id="UP001187192">
    <property type="component" value="Unassembled WGS sequence"/>
</dbReference>
<keyword evidence="3" id="KW-1185">Reference proteome</keyword>
<proteinExistence type="predicted"/>
<sequence>MFYTLRPTASIVGPIVTHGSAYYSVLTREFPSDRSKMSSPLSVILTQNKLTGENFNDWKKNLLIVLNFEKHSFVLTQPRPPTPAIDAPDRDFVALERWDNSNLSAMCYIRASMSNVLQKQHEEHQTARKIMDNLEEMFGEQTIQAKTDAIKGLMNCRQKVGTPIKEHMMKVMAYLSEAQINGAEIDSATQLVMVFQTLSKNFDLFQASYNLNRKEMSLTELMKELQAFENIFKGSGSKAEANVAEPSSPAPNPKRKKEKGKNKGKKPAVDAPATKKSTKTKKRKVDPKKVKYFHCEKK</sequence>
<gene>
    <name evidence="2" type="ORF">TIFTF001_046339</name>
</gene>
<dbReference type="EMBL" id="BTGU01004590">
    <property type="protein sequence ID" value="GMN29427.1"/>
    <property type="molecule type" value="Genomic_DNA"/>
</dbReference>
<name>A0AA88CTP6_FICCA</name>
<dbReference type="AlphaFoldDB" id="A0AA88CTP6"/>